<feature type="non-terminal residue" evidence="2">
    <location>
        <position position="202"/>
    </location>
</feature>
<dbReference type="OrthoDB" id="2143914at2759"/>
<accession>K6V2F5</accession>
<dbReference type="RefSeq" id="XP_004227658.1">
    <property type="nucleotide sequence ID" value="XM_004227610.1"/>
</dbReference>
<proteinExistence type="predicted"/>
<organism evidence="2 3">
    <name type="scientific">Plasmodium cynomolgi (strain B)</name>
    <dbReference type="NCBI Taxonomy" id="1120755"/>
    <lineage>
        <taxon>Eukaryota</taxon>
        <taxon>Sar</taxon>
        <taxon>Alveolata</taxon>
        <taxon>Apicomplexa</taxon>
        <taxon>Aconoidasida</taxon>
        <taxon>Haemosporida</taxon>
        <taxon>Plasmodiidae</taxon>
        <taxon>Plasmodium</taxon>
        <taxon>Plasmodium (Plasmodium)</taxon>
    </lineage>
</organism>
<evidence type="ECO:0000256" key="1">
    <source>
        <dbReference type="SAM" id="MobiDB-lite"/>
    </source>
</evidence>
<dbReference type="KEGG" id="pcy:PCYB_001880"/>
<gene>
    <name evidence="2" type="ORF">PCYB_001880</name>
</gene>
<dbReference type="AlphaFoldDB" id="K6V2F5"/>
<feature type="region of interest" description="Disordered" evidence="1">
    <location>
        <begin position="21"/>
        <end position="55"/>
    </location>
</feature>
<name>K6V2F5_PLACD</name>
<evidence type="ECO:0000313" key="2">
    <source>
        <dbReference type="EMBL" id="GAB69440.1"/>
    </source>
</evidence>
<dbReference type="GeneID" id="14695983"/>
<dbReference type="eggNOG" id="ENOG502SFT6">
    <property type="taxonomic scope" value="Eukaryota"/>
</dbReference>
<protein>
    <submittedName>
        <fullName evidence="2">Uncharacterized protein</fullName>
    </submittedName>
</protein>
<reference evidence="2 3" key="1">
    <citation type="journal article" date="2012" name="Nat. Genet.">
        <title>Plasmodium cynomolgi genome sequences provide insight into Plasmodium vivax and the monkey malaria clade.</title>
        <authorList>
            <person name="Tachibana S."/>
            <person name="Sullivan S.A."/>
            <person name="Kawai S."/>
            <person name="Nakamura S."/>
            <person name="Kim H.R."/>
            <person name="Goto N."/>
            <person name="Arisue N."/>
            <person name="Palacpac N.M.Q."/>
            <person name="Honma H."/>
            <person name="Yagi M."/>
            <person name="Tougan T."/>
            <person name="Katakai Y."/>
            <person name="Kaneko O."/>
            <person name="Mita T."/>
            <person name="Kita K."/>
            <person name="Yasutomi Y."/>
            <person name="Sutton P.L."/>
            <person name="Shakhbatyan R."/>
            <person name="Horii T."/>
            <person name="Yasunaga T."/>
            <person name="Barnwell J.W."/>
            <person name="Escalante A.A."/>
            <person name="Carlton J.M."/>
            <person name="Tanabe K."/>
        </authorList>
    </citation>
    <scope>NUCLEOTIDE SEQUENCE [LARGE SCALE GENOMIC DNA]</scope>
    <source>
        <strain evidence="2 3">B</strain>
    </source>
</reference>
<evidence type="ECO:0000313" key="3">
    <source>
        <dbReference type="Proteomes" id="UP000006319"/>
    </source>
</evidence>
<keyword evidence="3" id="KW-1185">Reference proteome</keyword>
<dbReference type="PhylomeDB" id="K6V2F5"/>
<dbReference type="EMBL" id="DF157162">
    <property type="protein sequence ID" value="GAB69440.1"/>
    <property type="molecule type" value="Genomic_DNA"/>
</dbReference>
<dbReference type="Proteomes" id="UP000006319">
    <property type="component" value="Unassembled WGS sequence"/>
</dbReference>
<dbReference type="VEuPathDB" id="PlasmoDB:PCYB_001880"/>
<sequence length="202" mass="23482">MELNKFRSFLLRGNISHYEHVPKKENADSPFDDTSGGKNNDSIPEADKDHKKKPPIDYPFPVSKSVIFEKNKVNKSEDRININYSNIASDLYPEEGFKTPNRKKHFSSDWGMLLAHNHELHNFKNTEHDSIIKKDMYALNTKNDIRNKLNLYVERINFPNPKDACTYLAIEAHKCLLTHSFHMNPGVSNQKCVKWLNEYTCS</sequence>